<dbReference type="InterPro" id="IPR027417">
    <property type="entry name" value="P-loop_NTPase"/>
</dbReference>
<dbReference type="SUPFAM" id="SSF52540">
    <property type="entry name" value="P-loop containing nucleoside triphosphate hydrolases"/>
    <property type="match status" value="2"/>
</dbReference>
<name>A0A1X1YHL0_9MYCO</name>
<dbReference type="EMBL" id="LQPE01000015">
    <property type="protein sequence ID" value="ORW10602.1"/>
    <property type="molecule type" value="Genomic_DNA"/>
</dbReference>
<dbReference type="InterPro" id="IPR050534">
    <property type="entry name" value="Coronavir_polyprotein_1ab"/>
</dbReference>
<keyword evidence="1" id="KW-0175">Coiled coil</keyword>
<dbReference type="Gene3D" id="3.40.50.300">
    <property type="entry name" value="P-loop containing nucleotide triphosphate hydrolases"/>
    <property type="match status" value="2"/>
</dbReference>
<protein>
    <submittedName>
        <fullName evidence="3">Exonuclease V subunit alpha</fullName>
    </submittedName>
</protein>
<dbReference type="GO" id="GO:0043139">
    <property type="term" value="F:5'-3' DNA helicase activity"/>
    <property type="evidence" value="ECO:0007669"/>
    <property type="project" value="TreeGrafter"/>
</dbReference>
<gene>
    <name evidence="3" type="ORF">AWC14_20090</name>
</gene>
<evidence type="ECO:0000259" key="2">
    <source>
        <dbReference type="Pfam" id="PF08751"/>
    </source>
</evidence>
<dbReference type="PANTHER" id="PTHR43788:SF8">
    <property type="entry name" value="DNA-BINDING PROTEIN SMUBP-2"/>
    <property type="match status" value="1"/>
</dbReference>
<keyword evidence="3" id="KW-0378">Hydrolase</keyword>
<dbReference type="InterPro" id="IPR014862">
    <property type="entry name" value="TrwC"/>
</dbReference>
<comment type="caution">
    <text evidence="3">The sequence shown here is derived from an EMBL/GenBank/DDBJ whole genome shotgun (WGS) entry which is preliminary data.</text>
</comment>
<dbReference type="Proteomes" id="UP000193487">
    <property type="component" value="Unassembled WGS sequence"/>
</dbReference>
<feature type="coiled-coil region" evidence="1">
    <location>
        <begin position="1627"/>
        <end position="1680"/>
    </location>
</feature>
<dbReference type="GO" id="GO:0004527">
    <property type="term" value="F:exonuclease activity"/>
    <property type="evidence" value="ECO:0007669"/>
    <property type="project" value="UniProtKB-KW"/>
</dbReference>
<dbReference type="PANTHER" id="PTHR43788">
    <property type="entry name" value="DNA2/NAM7 HELICASE FAMILY MEMBER"/>
    <property type="match status" value="1"/>
</dbReference>
<keyword evidence="3" id="KW-0540">Nuclease</keyword>
<feature type="domain" description="TrwC relaxase" evidence="2">
    <location>
        <begin position="8"/>
        <end position="430"/>
    </location>
</feature>
<proteinExistence type="predicted"/>
<reference evidence="3 4" key="1">
    <citation type="submission" date="2016-01" db="EMBL/GenBank/DDBJ databases">
        <title>The new phylogeny of the genus Mycobacterium.</title>
        <authorList>
            <person name="Tarcisio F."/>
            <person name="Conor M."/>
            <person name="Antonella G."/>
            <person name="Elisabetta G."/>
            <person name="Giulia F.S."/>
            <person name="Sara T."/>
            <person name="Anna F."/>
            <person name="Clotilde B."/>
            <person name="Roberto B."/>
            <person name="Veronica D.S."/>
            <person name="Fabio R."/>
            <person name="Monica P."/>
            <person name="Olivier J."/>
            <person name="Enrico T."/>
            <person name="Nicola S."/>
        </authorList>
    </citation>
    <scope>NUCLEOTIDE SEQUENCE [LARGE SCALE GENOMIC DNA]</scope>
    <source>
        <strain evidence="3 4">DSM 45166</strain>
    </source>
</reference>
<dbReference type="RefSeq" id="WP_085240977.1">
    <property type="nucleotide sequence ID" value="NZ_LQPE01000015.1"/>
</dbReference>
<dbReference type="OrthoDB" id="4524286at2"/>
<keyword evidence="3" id="KW-0269">Exonuclease</keyword>
<evidence type="ECO:0000313" key="4">
    <source>
        <dbReference type="Proteomes" id="UP000193487"/>
    </source>
</evidence>
<organism evidence="3 4">
    <name type="scientific">Mycobacterium kyorinense</name>
    <dbReference type="NCBI Taxonomy" id="487514"/>
    <lineage>
        <taxon>Bacteria</taxon>
        <taxon>Bacillati</taxon>
        <taxon>Actinomycetota</taxon>
        <taxon>Actinomycetes</taxon>
        <taxon>Mycobacteriales</taxon>
        <taxon>Mycobacteriaceae</taxon>
        <taxon>Mycobacterium</taxon>
    </lineage>
</organism>
<dbReference type="Pfam" id="PF13604">
    <property type="entry name" value="AAA_30"/>
    <property type="match status" value="2"/>
</dbReference>
<dbReference type="Gene3D" id="2.30.30.940">
    <property type="match status" value="1"/>
</dbReference>
<accession>A0A1X1YHL0</accession>
<dbReference type="NCBIfam" id="NF041492">
    <property type="entry name" value="MobF"/>
    <property type="match status" value="1"/>
</dbReference>
<keyword evidence="4" id="KW-1185">Reference proteome</keyword>
<evidence type="ECO:0000256" key="1">
    <source>
        <dbReference type="SAM" id="Coils"/>
    </source>
</evidence>
<sequence>MGLHKLTAGDGYTYLIRQVAAADDTNRGRASLGDYYSSKGETPGRWMGRGLAALGAPAGRDAADPLVAKLWGVPQGSQVSEAQMKALFGEGLHPNADAITTHLSGHGVAAAGAVAAARLGRPFRLNVNENEFTRRLRAAYRAYNTALGDEPAAPLEPEVRAQIRTALARDMFTETYDRPPADERELSGYVARNVRAQTTAVAGYDLTFTPVKSVSTLWALAPRAIAEQIEKCHHQAVAETLAWIEDNATFSRMGTDGIAQVDTTGLIAAAFTHRDSRAGDPNLHTHVAISNKVCAIGPDGIARWLALDGQPLYKIKVAASEFYNTRIEALLIKTIAVAFAESAPKPGKRPVREIVAVPAQLNDHYSSRSAAIEAHVGDLAKQFQRTHGREPTTVEMLALSQQATLDTRDGKHEPRSLAEQRHVWRAQAIEVLGSNRAVTAMVTAATSQPIPQRVAPTAEWVDTASRRLLATLAETRATWQPNHVRAEAQRILRYADHPGGPELVDRIVAAALDHSIALTSTADTDKNEPALLRRRDGQSIYTRHGLATYTSADILAAERRILAAAGARGGHTISESAIGLALLEAHANTGLDLNDGQKALVQAMATSGARVQLALAPAGTGKTTAMAALAAAWRNDGGTVIGLAPTAGAAEVLAADLDSPTDTLAKLVQLTDTRAGTPAPADDPARQWFNTIGPDTLIILDEAGMASTLDLDTLISYALAHGASVRLVGDDQQLSSISAGGVLRDLADLSHTVTLSTVVRFTHPETGQAEAAASLALRVGDPAAIGFYIDHHRVHVGADKTAADMAYQAWAADLAAGRDSILLAPTNPQVAELNERARLDRVRRDAATNKPGSTATITLSDGLTASEGDWIATRRNARWLRTAAHGVWVKNGHRWIIRTVHDDGSLTVIPLRGKATPVRLPAWYVTTHTTLGYASTINAAQGMTAGGRHTEGTCHTVISDHLTRQQLYVAGTRGCTENHFWGSTAEADPHRILTPKATHPPTAVDVLTAILRRDGAQQSAHSVAAADTDPAARLHRAAAMYADALATAAQHRAGAAVMADIDAYATRLGITEAQAWPVLRRNLALLAIAGDDPLNALQQAAATPYHDAADPAAVIDWRLPPGPVNPDNPAPLHWLAPIPDALRHDPQFGPYLAGRAQLVTDLADQIRATAHTWQADTAPLWARPLLGKRPGLLAEIAVFRAAHDVDPADTRITGPEQYPTRSAVVQNAIHARLDADLTRASAHADTWRALAARHDPHITADPFWPQLAAHLDDAARAGADIPTLLTDALDHSGPLPTEMPAAALWWRLAGTLAPASLQRRDTTLRPPWTDHLHHLFGTAITEIILTDPAWPGLVAAVTASGWPPADLLAAASEHLRDLADLGTPPRPDQYAQLLTYRIELRAQHAPSPHEQLAAYSADVADAGELTEPPPDPLDHHLDDHDELGGLDFTDLPRQRPATIPGGAGIDIAALRARRDKAHKHARQLATDILSAQGGPAEQAAADQIAQLRRRLAAQRPHHQALARAHAAWVQAEDTADLHHQLLTQLAAAATAATGRGDHTTAADYHHQHQQLTENTPRVTAAVDTARQRLDTARADLLGAVGGLENLITEQRIHAVRAAALAADTNALNAARALARDLDEQLMRAEAAAARAFADRPAHAYQLTTAELDELRAEVELLHAAEAASPAAAYPRPDTALATLDPAQRRAVTALTNGPHSLQILHLHPGADKDAALHAIAVTAHHHGRRVLALPARADKTGNQQQSYADTTATLTNTRTHLDDGRWTLPRGTILVVDDADHLTREQLHWIAATAANANAKAVLITGDHPHTQATAAAVLDTYLPHVQHLGTPPPNQHRTGPTTAIQRVEHHLAAGTHPNTPEHEHARHLLGQRDRILDRIRDTITATAQLDADAYQHHAREHEQSTDAGLEL</sequence>
<dbReference type="SUPFAM" id="SSF55464">
    <property type="entry name" value="Origin of replication-binding domain, RBD-like"/>
    <property type="match status" value="1"/>
</dbReference>
<evidence type="ECO:0000313" key="3">
    <source>
        <dbReference type="EMBL" id="ORW10602.1"/>
    </source>
</evidence>
<dbReference type="Pfam" id="PF08751">
    <property type="entry name" value="TrwC"/>
    <property type="match status" value="1"/>
</dbReference>